<evidence type="ECO:0000256" key="1">
    <source>
        <dbReference type="SAM" id="SignalP"/>
    </source>
</evidence>
<evidence type="ECO:0000313" key="3">
    <source>
        <dbReference type="Proteomes" id="UP000887013"/>
    </source>
</evidence>
<gene>
    <name evidence="2" type="ORF">NPIL_100131</name>
</gene>
<name>A0A8X6TSK0_NEPPI</name>
<comment type="caution">
    <text evidence="2">The sequence shown here is derived from an EMBL/GenBank/DDBJ whole genome shotgun (WGS) entry which is preliminary data.</text>
</comment>
<reference evidence="2" key="1">
    <citation type="submission" date="2020-08" db="EMBL/GenBank/DDBJ databases">
        <title>Multicomponent nature underlies the extraordinary mechanical properties of spider dragline silk.</title>
        <authorList>
            <person name="Kono N."/>
            <person name="Nakamura H."/>
            <person name="Mori M."/>
            <person name="Yoshida Y."/>
            <person name="Ohtoshi R."/>
            <person name="Malay A.D."/>
            <person name="Moran D.A.P."/>
            <person name="Tomita M."/>
            <person name="Numata K."/>
            <person name="Arakawa K."/>
        </authorList>
    </citation>
    <scope>NUCLEOTIDE SEQUENCE</scope>
</reference>
<organism evidence="2 3">
    <name type="scientific">Nephila pilipes</name>
    <name type="common">Giant wood spider</name>
    <name type="synonym">Nephila maculata</name>
    <dbReference type="NCBI Taxonomy" id="299642"/>
    <lineage>
        <taxon>Eukaryota</taxon>
        <taxon>Metazoa</taxon>
        <taxon>Ecdysozoa</taxon>
        <taxon>Arthropoda</taxon>
        <taxon>Chelicerata</taxon>
        <taxon>Arachnida</taxon>
        <taxon>Araneae</taxon>
        <taxon>Araneomorphae</taxon>
        <taxon>Entelegynae</taxon>
        <taxon>Araneoidea</taxon>
        <taxon>Nephilidae</taxon>
        <taxon>Nephila</taxon>
    </lineage>
</organism>
<keyword evidence="1" id="KW-0732">Signal</keyword>
<dbReference type="Proteomes" id="UP000887013">
    <property type="component" value="Unassembled WGS sequence"/>
</dbReference>
<sequence>MFYIFCALIYKNICLALFCRNRLDFELRLCLFGVFLEPINNRPPILLHDNTRPFVSQITVQQNSTSGLLIRPPSNLSSPLIYLPPSSLPPTITFSSTLMTSC</sequence>
<feature type="chain" id="PRO_5036465300" evidence="1">
    <location>
        <begin position="17"/>
        <end position="102"/>
    </location>
</feature>
<protein>
    <submittedName>
        <fullName evidence="2">Uncharacterized protein</fullName>
    </submittedName>
</protein>
<feature type="signal peptide" evidence="1">
    <location>
        <begin position="1"/>
        <end position="16"/>
    </location>
</feature>
<dbReference type="EMBL" id="BMAW01064560">
    <property type="protein sequence ID" value="GFT45838.1"/>
    <property type="molecule type" value="Genomic_DNA"/>
</dbReference>
<accession>A0A8X6TSK0</accession>
<keyword evidence="3" id="KW-1185">Reference proteome</keyword>
<dbReference type="AlphaFoldDB" id="A0A8X6TSK0"/>
<proteinExistence type="predicted"/>
<evidence type="ECO:0000313" key="2">
    <source>
        <dbReference type="EMBL" id="GFT45838.1"/>
    </source>
</evidence>